<dbReference type="GeneTree" id="ENSGT00510000048187"/>
<feature type="domain" description="Cep192-like" evidence="6">
    <location>
        <begin position="1868"/>
        <end position="1966"/>
    </location>
</feature>
<feature type="compositionally biased region" description="Low complexity" evidence="1">
    <location>
        <begin position="1209"/>
        <end position="1223"/>
    </location>
</feature>
<proteinExistence type="predicted"/>
<evidence type="ECO:0008006" key="12">
    <source>
        <dbReference type="Google" id="ProtNLM"/>
    </source>
</evidence>
<dbReference type="GO" id="GO:0000242">
    <property type="term" value="C:pericentriolar material"/>
    <property type="evidence" value="ECO:0007669"/>
    <property type="project" value="TreeGrafter"/>
</dbReference>
<dbReference type="InterPro" id="IPR013783">
    <property type="entry name" value="Ig-like_fold"/>
</dbReference>
<feature type="domain" description="Cep192-like" evidence="8">
    <location>
        <begin position="2116"/>
        <end position="2293"/>
    </location>
</feature>
<evidence type="ECO:0000313" key="10">
    <source>
        <dbReference type="Ensembl" id="ENSOTSP00005119771.1"/>
    </source>
</evidence>
<dbReference type="Pfam" id="PF22074">
    <property type="entry name" value="Cep192_D5"/>
    <property type="match status" value="1"/>
</dbReference>
<dbReference type="InterPro" id="IPR054086">
    <property type="entry name" value="Cep192-like_D2"/>
</dbReference>
<feature type="compositionally biased region" description="Low complexity" evidence="1">
    <location>
        <begin position="1009"/>
        <end position="1020"/>
    </location>
</feature>
<feature type="region of interest" description="Disordered" evidence="1">
    <location>
        <begin position="2340"/>
        <end position="2366"/>
    </location>
</feature>
<dbReference type="GO" id="GO:0090307">
    <property type="term" value="P:mitotic spindle assembly"/>
    <property type="evidence" value="ECO:0007669"/>
    <property type="project" value="TreeGrafter"/>
</dbReference>
<feature type="region of interest" description="Disordered" evidence="1">
    <location>
        <begin position="1276"/>
        <end position="1361"/>
    </location>
</feature>
<dbReference type="Pfam" id="PF22065">
    <property type="entry name" value="Cep192_D7"/>
    <property type="match status" value="1"/>
</dbReference>
<dbReference type="GO" id="GO:0090222">
    <property type="term" value="P:centrosome-templated microtubule nucleation"/>
    <property type="evidence" value="ECO:0007669"/>
    <property type="project" value="InterPro"/>
</dbReference>
<dbReference type="InterPro" id="IPR054089">
    <property type="entry name" value="Cep192-like_D3"/>
</dbReference>
<organism evidence="10 11">
    <name type="scientific">Oncorhynchus tshawytscha</name>
    <name type="common">Chinook salmon</name>
    <name type="synonym">Salmo tshawytscha</name>
    <dbReference type="NCBI Taxonomy" id="74940"/>
    <lineage>
        <taxon>Eukaryota</taxon>
        <taxon>Metazoa</taxon>
        <taxon>Chordata</taxon>
        <taxon>Craniata</taxon>
        <taxon>Vertebrata</taxon>
        <taxon>Euteleostomi</taxon>
        <taxon>Actinopterygii</taxon>
        <taxon>Neopterygii</taxon>
        <taxon>Teleostei</taxon>
        <taxon>Protacanthopterygii</taxon>
        <taxon>Salmoniformes</taxon>
        <taxon>Salmonidae</taxon>
        <taxon>Salmoninae</taxon>
        <taxon>Oncorhynchus</taxon>
    </lineage>
</organism>
<protein>
    <recommendedName>
        <fullName evidence="12">Centrosomal protein of 192 kDa-like</fullName>
    </recommendedName>
</protein>
<dbReference type="InterPro" id="IPR054088">
    <property type="entry name" value="Cep192-like_D8"/>
</dbReference>
<feature type="domain" description="Cep192-like" evidence="5">
    <location>
        <begin position="2676"/>
        <end position="2774"/>
    </location>
</feature>
<feature type="region of interest" description="Disordered" evidence="1">
    <location>
        <begin position="214"/>
        <end position="240"/>
    </location>
</feature>
<dbReference type="InterPro" id="IPR054092">
    <property type="entry name" value="Cep192-like_D6"/>
</dbReference>
<dbReference type="InterPro" id="IPR057665">
    <property type="entry name" value="CEP192_PLK4_bind"/>
</dbReference>
<feature type="region of interest" description="Disordered" evidence="1">
    <location>
        <begin position="1"/>
        <end position="29"/>
    </location>
</feature>
<feature type="compositionally biased region" description="Polar residues" evidence="1">
    <location>
        <begin position="90"/>
        <end position="107"/>
    </location>
</feature>
<feature type="region of interest" description="Disordered" evidence="1">
    <location>
        <begin position="129"/>
        <end position="192"/>
    </location>
</feature>
<dbReference type="Pfam" id="PF22064">
    <property type="entry name" value="Cep192_D2"/>
    <property type="match status" value="1"/>
</dbReference>
<feature type="region of interest" description="Disordered" evidence="1">
    <location>
        <begin position="367"/>
        <end position="405"/>
    </location>
</feature>
<feature type="compositionally biased region" description="Polar residues" evidence="1">
    <location>
        <begin position="1290"/>
        <end position="1299"/>
    </location>
</feature>
<dbReference type="PANTHER" id="PTHR16029">
    <property type="entry name" value="CENTROSOMAL PROTEIN OF 192 KDA"/>
    <property type="match status" value="1"/>
</dbReference>
<dbReference type="GO" id="GO:0051298">
    <property type="term" value="P:centrosome duplication"/>
    <property type="evidence" value="ECO:0007669"/>
    <property type="project" value="InterPro"/>
</dbReference>
<dbReference type="InterPro" id="IPR054085">
    <property type="entry name" value="Cep192-like_D1"/>
</dbReference>
<evidence type="ECO:0000259" key="6">
    <source>
        <dbReference type="Pfam" id="PF22067"/>
    </source>
</evidence>
<feature type="compositionally biased region" description="Polar residues" evidence="1">
    <location>
        <begin position="1248"/>
        <end position="1260"/>
    </location>
</feature>
<reference evidence="10" key="3">
    <citation type="submission" date="2025-09" db="UniProtKB">
        <authorList>
            <consortium name="Ensembl"/>
        </authorList>
    </citation>
    <scope>IDENTIFICATION</scope>
</reference>
<feature type="compositionally biased region" description="Acidic residues" evidence="1">
    <location>
        <begin position="138"/>
        <end position="147"/>
    </location>
</feature>
<feature type="domain" description="Cep192-like" evidence="4">
    <location>
        <begin position="2513"/>
        <end position="2632"/>
    </location>
</feature>
<feature type="domain" description="Cep192/Spd-2-like" evidence="7">
    <location>
        <begin position="1992"/>
        <end position="2110"/>
    </location>
</feature>
<feature type="compositionally biased region" description="Basic and acidic residues" evidence="1">
    <location>
        <begin position="637"/>
        <end position="662"/>
    </location>
</feature>
<feature type="compositionally biased region" description="Polar residues" evidence="1">
    <location>
        <begin position="1121"/>
        <end position="1148"/>
    </location>
</feature>
<feature type="region of interest" description="Disordered" evidence="1">
    <location>
        <begin position="611"/>
        <end position="725"/>
    </location>
</feature>
<dbReference type="InterPro" id="IPR057662">
    <property type="entry name" value="CEP192_Aurora-A_bind"/>
</dbReference>
<evidence type="ECO:0000313" key="11">
    <source>
        <dbReference type="Proteomes" id="UP000694402"/>
    </source>
</evidence>
<evidence type="ECO:0000259" key="3">
    <source>
        <dbReference type="Pfam" id="PF22064"/>
    </source>
</evidence>
<feature type="domain" description="Cep192-like" evidence="2">
    <location>
        <begin position="1591"/>
        <end position="1711"/>
    </location>
</feature>
<dbReference type="Proteomes" id="UP000694402">
    <property type="component" value="Unassembled WGS sequence"/>
</dbReference>
<feature type="compositionally biased region" description="Polar residues" evidence="1">
    <location>
        <begin position="782"/>
        <end position="799"/>
    </location>
</feature>
<feature type="compositionally biased region" description="Gly residues" evidence="1">
    <location>
        <begin position="216"/>
        <end position="232"/>
    </location>
</feature>
<dbReference type="CDD" id="cd21856">
    <property type="entry name" value="Plk4BD_Cep192"/>
    <property type="match status" value="1"/>
</dbReference>
<evidence type="ECO:0000256" key="1">
    <source>
        <dbReference type="SAM" id="MobiDB-lite"/>
    </source>
</evidence>
<feature type="domain" description="Cep192-like" evidence="9">
    <location>
        <begin position="2366"/>
        <end position="2467"/>
    </location>
</feature>
<name>A0AAZ3PSZ8_ONCTS</name>
<evidence type="ECO:0000259" key="4">
    <source>
        <dbReference type="Pfam" id="PF22065"/>
    </source>
</evidence>
<feature type="compositionally biased region" description="Polar residues" evidence="1">
    <location>
        <begin position="1032"/>
        <end position="1042"/>
    </location>
</feature>
<dbReference type="Pfam" id="PF25763">
    <property type="entry name" value="Aurora-A_bind_CEP192"/>
    <property type="match status" value="1"/>
</dbReference>
<dbReference type="Pfam" id="PF22066">
    <property type="entry name" value="Cep192_D8"/>
    <property type="match status" value="1"/>
</dbReference>
<dbReference type="Ensembl" id="ENSOTST00005126506.1">
    <property type="protein sequence ID" value="ENSOTSP00005119771.1"/>
    <property type="gene ID" value="ENSOTSG00005066228.1"/>
</dbReference>
<reference evidence="11" key="1">
    <citation type="journal article" date="2018" name="PLoS ONE">
        <title>Chinook salmon (Oncorhynchus tshawytscha) genome and transcriptome.</title>
        <authorList>
            <person name="Christensen K.A."/>
            <person name="Leong J.S."/>
            <person name="Sakhrani D."/>
            <person name="Biagi C.A."/>
            <person name="Minkley D.R."/>
            <person name="Withler R.E."/>
            <person name="Rondeau E.B."/>
            <person name="Koop B.F."/>
            <person name="Devlin R.H."/>
        </authorList>
    </citation>
    <scope>NUCLEOTIDE SEQUENCE [LARGE SCALE GENOMIC DNA]</scope>
</reference>
<dbReference type="GO" id="GO:0005814">
    <property type="term" value="C:centriole"/>
    <property type="evidence" value="ECO:0007669"/>
    <property type="project" value="TreeGrafter"/>
</dbReference>
<evidence type="ECO:0000259" key="8">
    <source>
        <dbReference type="Pfam" id="PF22074"/>
    </source>
</evidence>
<feature type="region of interest" description="Disordered" evidence="1">
    <location>
        <begin position="762"/>
        <end position="799"/>
    </location>
</feature>
<sequence length="2775" mass="297545">MDLKVRSLPGTVDDQSLASDGADSDRFSGSVSSFLANEKLMSVDSMNSDVTDDDVNDLQDEDLDLYLNQLVNPAMQRGRVEGQEIPDANQPANQDYSSQPGSTEPQKNRYQFLDDYDQGFQMPDVRLAATGMDSCPGSDEEDTEDELEAARRHTSTRHRLLLSSTSRQLVGESNRPSFRPGLEGGSSDEEVYSGRNPLPGLEHRYSAEGQVINTVTGGGGDGSSGSEEGGNDGVSTLPSSSAQTTYDVLRGLGILGASVPGENAQDPHSLLGLSRGSLMGDRVGPVGTVETSAGPQRMSPVNWSMAVDRQGALDAMDSTESTVAEEGQGVLDSIYLRTGAGHWRPQDMTSHLQTTQSSFHLSQVLPSLSDDEEGRERPAALGPRGGPCGDSSAPPGPPDLSDTSQGEKDLLYISLEAKYLSQSFQQEDSSHSDSDWNHCPDNLDFQPGTNGSLCGVSASHSVVYQNEEGKWVTDLAYYSSFEKEVDGNQLPEVADQFQAEDFVPGSNAIEKIIEDQKEFEKENQFMQEEVMEPASTSPGLLSDTSWRLPASSHILMRASQVSQELDRGNQSYLRLSLGTFFQQRSEALGCLGDDREDDTVKRPSFGYVITSPEKREPFPLIQPSDFLSQDSSVHNDTLTHTDHDRTMNTEDLDKTVEADSDRVSPTGDDEPEPCESASSPLPEALLSPSQTLPSASPLPEALLSPSQTLPSASPGSLGPSPGTDQSNLMLSISTIASAIADASISSEPSQLAAMIMELSKRSRVQRQHQKGVPSPPPASVLEEQTPSPNQVQLDQPSPNQVQLDQRILLETLQRSQCAGDLLETLQRSQCAGDLLETLQRSQCAGDLLETLQRSQCAGDLLETLQRSQCAGDLLETLQRSQCAGDLSAFDVEKYLKQTEVSTSSDSDQSGSSHYTFDFLSWADSVNSAHRKSQAASLVVTVENESSGYQHQATEYQASTKGDISSGVEAKAGLTQGYPAAMTRPVSAGLHPGSGQSGVGPANKMEVRRSSIPRPRASSIPTASGKPGRRSVGSGQFSSTTISPAKPAANRKAVGNNSEPQPAAVLSRSNTESGGAELGAVRPTPNNTPAQKVEDPSASPAPGPKTSPGLRKGLSGPLSLKDITSPSQITRRSTVKTHATGSSTTQQEKPSGLEKSVGEAPPNAVAKHVGFTSSCHSPQPAAGHTTYDVSPGTPVHHAGGPEQSQCTFRPSTSPLTHSSPSQTSFPSQEGTVSPPSPSVGDRRRPSDLTPPQSEWSCSSPSLSRLTYISLNDSTALNTTGVPTPDRHKSHGTMSLSTTIIRASPTPPVEGADTQSPTGQELPPHRSTDGLCPPRQSKSPESPHHSNGPRSGSVDLRSGSGLGFTRSQSECNYHCGNNRDYNQQKRHSEPNSHLLTKLDSGYSSNLNIQQPSGMGGQGNQQWSGVSAQGREVYPGARTVFGLPSSEDLCYMPISSFKPQGSMVDLPPGVPSLLTGRSLFSSQLAQQKLGSDGALHPGLPLPAPYHHMTAAGNGLYGHAMSSRLGPNVDPSVGHLHSSGGLGVSGPGGPGGPGGLYHCSNPHLKPLDAGLMEGNPYNQHCVASWSDGSLPEPTAQVVIPEELRFPHACCVGISSQTSLGIFNPSERWQQVSITVTSLAINGEKVDSFPYQWLIVKNKTIIGPKSTEEQKVLFIPPQAGVYQAVLSVSSWPASAEAQAVARAEVFAKRVVLVAMAENPALEVDVGKCGSLDFGDLAGGSAKALPLKLLNRTQATVPIRLVISANATAWRCFTFSKSPVAMTAEGLLQAGTLTSLAAPSVMNHVMHASYGENPESFMVWVHFHAPQKYQSCSGDLGPADEYSARVDIEVDCPGPSHVIRSVPLRARSGTARVHAPKDLQNVNLSAALGQSSTQTLPLKNAGNIDVQLKLKNSGGDGCFSVSPVDLCLRAGEEQGIVVSFSSQGGRKNRESVLTILVLPSGPQYEVVLKGQVVPEEGVNPAAPGPVSALGMLPHSEVPPILSNKQFVAWGGVTLGRAVQQKLVLRNNSPNTTHHLRLLIRGQDHSCFQLQSSFGQEERLTRHRELSIRPREDVVVHLLFAPTRVACTLSKLEIKQSGVRPSQPGIKFTIPLSGYGGTSNIILEDHRKRSDSYVAMLMGVAAGQVSKLCVCVRNTGCRAAFIKAVPYSDLHTRSVMDSSDISLSPSQFVLKERTQEVITVLMKVTQREQTLCHSANAVLSTVCLFCGDEVSRQQFRRLLLSKPDAGRKILSENSLLKGLNFNERFLGEEQVLEAYDLPQSPNQAQLFYGNLSKVVLSVLGSTETLDSGRTDLHVQPPLAVTRRGSEADSGFGNSDRHISNVSLDVLPVKGPQGPALPRTEASGTGTEPGDHRDSWSLQPEQLVLTSPTINGASNTRHVLIQNHSSSRELSFELSWPAHCLTVTPQHGVIEPQCHLQILISPNPSLATRTSMFPWSGQIYVQCDNQQKFIKVQIRQDLALDVSTAPADRSLAPLPPQTASPMPTTMLPPAGQPPLTRTAPATVEISNRTIVFPATPSGETSESSVEVENRGEQVRWYLSSFAPPYVKGVDSSGDVYRATYTAFRCPRVSGTLGAYHKMQVPITFLPRDRGDYAQFWDLECHPVAEPQHKTRIRFQLCGTGVKVGPAVAPQEADCSLVKTEAFKTRRRPDPVADGGMTGQEEALCRGVYAPQDHYSFPPTRVGETSTLKVNMRNNSLETHALMFLTPKEPFHIKHSKYSLRCQRYIHLPVQFKPVVTGNHSSLLLVQTDTSGNIAIQLTGEALP</sequence>
<dbReference type="Pfam" id="PF22073">
    <property type="entry name" value="Cep192_D4"/>
    <property type="match status" value="1"/>
</dbReference>
<dbReference type="InterPro" id="IPR054090">
    <property type="entry name" value="Cep192_Spd-2-like_dom"/>
</dbReference>
<dbReference type="InterPro" id="IPR039103">
    <property type="entry name" value="Spd-2/CEP192"/>
</dbReference>
<dbReference type="InterPro" id="IPR054091">
    <property type="entry name" value="Cep192-like_D5"/>
</dbReference>
<evidence type="ECO:0000259" key="7">
    <source>
        <dbReference type="Pfam" id="PF22073"/>
    </source>
</evidence>
<dbReference type="GO" id="GO:0005737">
    <property type="term" value="C:cytoplasm"/>
    <property type="evidence" value="ECO:0007669"/>
    <property type="project" value="TreeGrafter"/>
</dbReference>
<feature type="region of interest" description="Disordered" evidence="1">
    <location>
        <begin position="85"/>
        <end position="107"/>
    </location>
</feature>
<feature type="region of interest" description="Disordered" evidence="1">
    <location>
        <begin position="1373"/>
        <end position="1397"/>
    </location>
</feature>
<dbReference type="Gene3D" id="2.60.40.10">
    <property type="entry name" value="Immunoglobulins"/>
    <property type="match status" value="3"/>
</dbReference>
<feature type="domain" description="Cep192-like" evidence="3">
    <location>
        <begin position="1713"/>
        <end position="1865"/>
    </location>
</feature>
<evidence type="ECO:0000259" key="5">
    <source>
        <dbReference type="Pfam" id="PF22066"/>
    </source>
</evidence>
<dbReference type="GO" id="GO:0019901">
    <property type="term" value="F:protein kinase binding"/>
    <property type="evidence" value="ECO:0007669"/>
    <property type="project" value="TreeGrafter"/>
</dbReference>
<accession>A0AAZ3PSZ8</accession>
<dbReference type="Pfam" id="PF22067">
    <property type="entry name" value="Cep192_D3"/>
    <property type="match status" value="1"/>
</dbReference>
<feature type="compositionally biased region" description="Low complexity" evidence="1">
    <location>
        <begin position="675"/>
        <end position="722"/>
    </location>
</feature>
<feature type="compositionally biased region" description="Polar residues" evidence="1">
    <location>
        <begin position="625"/>
        <end position="636"/>
    </location>
</feature>
<dbReference type="InterPro" id="IPR054087">
    <property type="entry name" value="Cep192-like_D7"/>
</dbReference>
<dbReference type="Pfam" id="PF22060">
    <property type="entry name" value="Cep192_D1"/>
    <property type="match status" value="1"/>
</dbReference>
<keyword evidence="11" id="KW-1185">Reference proteome</keyword>
<feature type="region of interest" description="Disordered" evidence="1">
    <location>
        <begin position="982"/>
        <end position="1260"/>
    </location>
</feature>
<evidence type="ECO:0000259" key="9">
    <source>
        <dbReference type="Pfam" id="PF22076"/>
    </source>
</evidence>
<reference evidence="10" key="2">
    <citation type="submission" date="2025-08" db="UniProtKB">
        <authorList>
            <consortium name="Ensembl"/>
        </authorList>
    </citation>
    <scope>IDENTIFICATION</scope>
</reference>
<dbReference type="PANTHER" id="PTHR16029:SF11">
    <property type="entry name" value="CENTROSOMAL PROTEIN OF 192 KDA"/>
    <property type="match status" value="1"/>
</dbReference>
<dbReference type="Pfam" id="PF22076">
    <property type="entry name" value="Cep192_D6"/>
    <property type="match status" value="1"/>
</dbReference>
<gene>
    <name evidence="10" type="primary">ITGA3</name>
</gene>
<dbReference type="GO" id="GO:0071539">
    <property type="term" value="P:protein localization to centrosome"/>
    <property type="evidence" value="ECO:0007669"/>
    <property type="project" value="InterPro"/>
</dbReference>
<evidence type="ECO:0000259" key="2">
    <source>
        <dbReference type="Pfam" id="PF22060"/>
    </source>
</evidence>